<dbReference type="InterPro" id="IPR010982">
    <property type="entry name" value="Lambda_DNA-bd_dom_sf"/>
</dbReference>
<dbReference type="RefSeq" id="WP_379236590.1">
    <property type="nucleotide sequence ID" value="NZ_JBHSTE010000005.1"/>
</dbReference>
<dbReference type="Pfam" id="PF01381">
    <property type="entry name" value="HTH_3"/>
    <property type="match status" value="1"/>
</dbReference>
<sequence>MADFIKMVGDQIRSIRKIKGMTQEQLAERSGLSFSYISDVERGTRNISLESLGKIISALNVKPVQIFEDMDKLRLDIGSDVVRNKIEELNAQLHDREAEDIEFVIKVTREFLNAVDRRYK</sequence>
<dbReference type="SMART" id="SM00530">
    <property type="entry name" value="HTH_XRE"/>
    <property type="match status" value="1"/>
</dbReference>
<evidence type="ECO:0000313" key="4">
    <source>
        <dbReference type="Proteomes" id="UP001596233"/>
    </source>
</evidence>
<accession>A0ABW1V8V2</accession>
<keyword evidence="4" id="KW-1185">Reference proteome</keyword>
<evidence type="ECO:0000259" key="2">
    <source>
        <dbReference type="PROSITE" id="PS50943"/>
    </source>
</evidence>
<gene>
    <name evidence="3" type="ORF">ACFP56_16655</name>
</gene>
<dbReference type="Gene3D" id="1.10.260.40">
    <property type="entry name" value="lambda repressor-like DNA-binding domains"/>
    <property type="match status" value="1"/>
</dbReference>
<dbReference type="CDD" id="cd00093">
    <property type="entry name" value="HTH_XRE"/>
    <property type="match status" value="1"/>
</dbReference>
<comment type="caution">
    <text evidence="3">The sequence shown here is derived from an EMBL/GenBank/DDBJ whole genome shotgun (WGS) entry which is preliminary data.</text>
</comment>
<dbReference type="InterPro" id="IPR001387">
    <property type="entry name" value="Cro/C1-type_HTH"/>
</dbReference>
<name>A0ABW1V8V2_9BACL</name>
<dbReference type="PANTHER" id="PTHR46797">
    <property type="entry name" value="HTH-TYPE TRANSCRIPTIONAL REGULATOR"/>
    <property type="match status" value="1"/>
</dbReference>
<organism evidence="3 4">
    <name type="scientific">Paenibacillus septentrionalis</name>
    <dbReference type="NCBI Taxonomy" id="429342"/>
    <lineage>
        <taxon>Bacteria</taxon>
        <taxon>Bacillati</taxon>
        <taxon>Bacillota</taxon>
        <taxon>Bacilli</taxon>
        <taxon>Bacillales</taxon>
        <taxon>Paenibacillaceae</taxon>
        <taxon>Paenibacillus</taxon>
    </lineage>
</organism>
<feature type="domain" description="HTH cro/C1-type" evidence="2">
    <location>
        <begin position="12"/>
        <end position="66"/>
    </location>
</feature>
<protein>
    <submittedName>
        <fullName evidence="3">Helix-turn-helix domain-containing protein</fullName>
    </submittedName>
</protein>
<dbReference type="PANTHER" id="PTHR46797:SF1">
    <property type="entry name" value="METHYLPHOSPHONATE SYNTHASE"/>
    <property type="match status" value="1"/>
</dbReference>
<keyword evidence="1" id="KW-0238">DNA-binding</keyword>
<dbReference type="SUPFAM" id="SSF47413">
    <property type="entry name" value="lambda repressor-like DNA-binding domains"/>
    <property type="match status" value="1"/>
</dbReference>
<dbReference type="InterPro" id="IPR050807">
    <property type="entry name" value="TransReg_Diox_bact_type"/>
</dbReference>
<reference evidence="4" key="1">
    <citation type="journal article" date="2019" name="Int. J. Syst. Evol. Microbiol.">
        <title>The Global Catalogue of Microorganisms (GCM) 10K type strain sequencing project: providing services to taxonomists for standard genome sequencing and annotation.</title>
        <authorList>
            <consortium name="The Broad Institute Genomics Platform"/>
            <consortium name="The Broad Institute Genome Sequencing Center for Infectious Disease"/>
            <person name="Wu L."/>
            <person name="Ma J."/>
        </authorList>
    </citation>
    <scope>NUCLEOTIDE SEQUENCE [LARGE SCALE GENOMIC DNA]</scope>
    <source>
        <strain evidence="4">PCU 280</strain>
    </source>
</reference>
<dbReference type="Proteomes" id="UP001596233">
    <property type="component" value="Unassembled WGS sequence"/>
</dbReference>
<evidence type="ECO:0000256" key="1">
    <source>
        <dbReference type="ARBA" id="ARBA00023125"/>
    </source>
</evidence>
<dbReference type="PROSITE" id="PS50943">
    <property type="entry name" value="HTH_CROC1"/>
    <property type="match status" value="1"/>
</dbReference>
<proteinExistence type="predicted"/>
<evidence type="ECO:0000313" key="3">
    <source>
        <dbReference type="EMBL" id="MFC6334261.1"/>
    </source>
</evidence>
<dbReference type="EMBL" id="JBHSTE010000005">
    <property type="protein sequence ID" value="MFC6334261.1"/>
    <property type="molecule type" value="Genomic_DNA"/>
</dbReference>